<keyword evidence="3" id="KW-1133">Transmembrane helix</keyword>
<comment type="similarity">
    <text evidence="2">Belongs to the major facilitator superfamily. Monocarboxylate porter (TC 2.A.1.13) family.</text>
</comment>
<dbReference type="AlphaFoldDB" id="A0A067P8A2"/>
<sequence length="447" mass="48331">MADNSYNASPTLACVSMPDIGRPEKLDVENKAGESPPPSGPPDGGRDAWLTIIGGFLVQFCAFGYMNSFGVYQDYYTRDFLSNKTPSDISWIGSFQLFIMYALGVVVGHAFDSGYFHHTMIFGSVFYVFSMFMVSLAKPHHYYQVFLSQGVGMGIGQGILFLPSLTIVGHHFKRRRALASGIVVSGASVGGVVFPIMLSKIAQRTTFANSIRATAALVAVLLFIANLLMKTRLPDRTVGRPAPRPEVKGILSDWTFVIAVLGAFLTNLGLFFPYFYLQLYAVAQGIDPSVAFYALTILNSGSMIGRLLPNFLADSLGVYNMLIPFIVISAGLIFSLLGIHSFPSIIAFGALYGFSSGAYVSLVAPLLGQLSSHVGELGIRMGIAFSIVSIAMLIGTPVEGALLGREDAEIVWSRSIIFCGVMVTLGSMMMAISRFLFVKRRGTNSRA</sequence>
<organism evidence="5 6">
    <name type="scientific">Pleurotus ostreatus (strain PC15)</name>
    <name type="common">Oyster mushroom</name>
    <dbReference type="NCBI Taxonomy" id="1137138"/>
    <lineage>
        <taxon>Eukaryota</taxon>
        <taxon>Fungi</taxon>
        <taxon>Dikarya</taxon>
        <taxon>Basidiomycota</taxon>
        <taxon>Agaricomycotina</taxon>
        <taxon>Agaricomycetes</taxon>
        <taxon>Agaricomycetidae</taxon>
        <taxon>Agaricales</taxon>
        <taxon>Pleurotineae</taxon>
        <taxon>Pleurotaceae</taxon>
        <taxon>Pleurotus</taxon>
    </lineage>
</organism>
<feature type="transmembrane region" description="Helical" evidence="3">
    <location>
        <begin position="48"/>
        <end position="69"/>
    </location>
</feature>
<evidence type="ECO:0000313" key="5">
    <source>
        <dbReference type="EMBL" id="KDQ32662.1"/>
    </source>
</evidence>
<dbReference type="GO" id="GO:0022857">
    <property type="term" value="F:transmembrane transporter activity"/>
    <property type="evidence" value="ECO:0007669"/>
    <property type="project" value="InterPro"/>
</dbReference>
<feature type="transmembrane region" description="Helical" evidence="3">
    <location>
        <begin position="289"/>
        <end position="309"/>
    </location>
</feature>
<dbReference type="Gene3D" id="1.20.1250.20">
    <property type="entry name" value="MFS general substrate transporter like domains"/>
    <property type="match status" value="2"/>
</dbReference>
<dbReference type="Proteomes" id="UP000027073">
    <property type="component" value="Unassembled WGS sequence"/>
</dbReference>
<feature type="transmembrane region" description="Helical" evidence="3">
    <location>
        <begin position="142"/>
        <end position="165"/>
    </location>
</feature>
<dbReference type="EMBL" id="KL198004">
    <property type="protein sequence ID" value="KDQ32662.1"/>
    <property type="molecule type" value="Genomic_DNA"/>
</dbReference>
<evidence type="ECO:0000256" key="1">
    <source>
        <dbReference type="ARBA" id="ARBA00004141"/>
    </source>
</evidence>
<accession>A0A067P8A2</accession>
<dbReference type="InParanoid" id="A0A067P8A2"/>
<feature type="transmembrane region" description="Helical" evidence="3">
    <location>
        <begin position="377"/>
        <end position="395"/>
    </location>
</feature>
<dbReference type="OrthoDB" id="6499973at2759"/>
<feature type="transmembrane region" description="Helical" evidence="3">
    <location>
        <begin position="345"/>
        <end position="365"/>
    </location>
</feature>
<feature type="transmembrane region" description="Helical" evidence="3">
    <location>
        <begin position="89"/>
        <end position="108"/>
    </location>
</feature>
<dbReference type="HOGENOM" id="CLU_001265_1_1_1"/>
<evidence type="ECO:0000259" key="4">
    <source>
        <dbReference type="PROSITE" id="PS50850"/>
    </source>
</evidence>
<dbReference type="InterPro" id="IPR011701">
    <property type="entry name" value="MFS"/>
</dbReference>
<dbReference type="PANTHER" id="PTHR11360:SF252">
    <property type="entry name" value="MAJOR FACILITATOR SUPERFAMILY (MFS) PROFILE DOMAIN-CONTAINING PROTEIN-RELATED"/>
    <property type="match status" value="1"/>
</dbReference>
<protein>
    <recommendedName>
        <fullName evidence="4">Major facilitator superfamily (MFS) profile domain-containing protein</fullName>
    </recommendedName>
</protein>
<dbReference type="PANTHER" id="PTHR11360">
    <property type="entry name" value="MONOCARBOXYLATE TRANSPORTER"/>
    <property type="match status" value="1"/>
</dbReference>
<keyword evidence="3" id="KW-0812">Transmembrane</keyword>
<dbReference type="InterPro" id="IPR036259">
    <property type="entry name" value="MFS_trans_sf"/>
</dbReference>
<feature type="transmembrane region" description="Helical" evidence="3">
    <location>
        <begin position="115"/>
        <end position="136"/>
    </location>
</feature>
<comment type="subcellular location">
    <subcellularLocation>
        <location evidence="1">Membrane</location>
        <topology evidence="1">Multi-pass membrane protein</topology>
    </subcellularLocation>
</comment>
<dbReference type="SUPFAM" id="SSF103473">
    <property type="entry name" value="MFS general substrate transporter"/>
    <property type="match status" value="1"/>
</dbReference>
<feature type="transmembrane region" description="Helical" evidence="3">
    <location>
        <begin position="210"/>
        <end position="229"/>
    </location>
</feature>
<evidence type="ECO:0000256" key="3">
    <source>
        <dbReference type="SAM" id="Phobius"/>
    </source>
</evidence>
<reference evidence="6" key="1">
    <citation type="journal article" date="2014" name="Proc. Natl. Acad. Sci. U.S.A.">
        <title>Extensive sampling of basidiomycete genomes demonstrates inadequacy of the white-rot/brown-rot paradigm for wood decay fungi.</title>
        <authorList>
            <person name="Riley R."/>
            <person name="Salamov A.A."/>
            <person name="Brown D.W."/>
            <person name="Nagy L.G."/>
            <person name="Floudas D."/>
            <person name="Held B.W."/>
            <person name="Levasseur A."/>
            <person name="Lombard V."/>
            <person name="Morin E."/>
            <person name="Otillar R."/>
            <person name="Lindquist E.A."/>
            <person name="Sun H."/>
            <person name="LaButti K.M."/>
            <person name="Schmutz J."/>
            <person name="Jabbour D."/>
            <person name="Luo H."/>
            <person name="Baker S.E."/>
            <person name="Pisabarro A.G."/>
            <person name="Walton J.D."/>
            <person name="Blanchette R.A."/>
            <person name="Henrissat B."/>
            <person name="Martin F."/>
            <person name="Cullen D."/>
            <person name="Hibbett D.S."/>
            <person name="Grigoriev I.V."/>
        </authorList>
    </citation>
    <scope>NUCLEOTIDE SEQUENCE [LARGE SCALE GENOMIC DNA]</scope>
    <source>
        <strain evidence="6">PC15</strain>
    </source>
</reference>
<dbReference type="InterPro" id="IPR050327">
    <property type="entry name" value="Proton-linked_MCT"/>
</dbReference>
<evidence type="ECO:0000256" key="2">
    <source>
        <dbReference type="ARBA" id="ARBA00006727"/>
    </source>
</evidence>
<proteinExistence type="inferred from homology"/>
<dbReference type="InterPro" id="IPR020846">
    <property type="entry name" value="MFS_dom"/>
</dbReference>
<dbReference type="VEuPathDB" id="FungiDB:PLEOSDRAFT_1051601"/>
<dbReference type="PROSITE" id="PS50850">
    <property type="entry name" value="MFS"/>
    <property type="match status" value="1"/>
</dbReference>
<feature type="transmembrane region" description="Helical" evidence="3">
    <location>
        <begin position="415"/>
        <end position="437"/>
    </location>
</feature>
<dbReference type="Pfam" id="PF07690">
    <property type="entry name" value="MFS_1"/>
    <property type="match status" value="1"/>
</dbReference>
<feature type="transmembrane region" description="Helical" evidence="3">
    <location>
        <begin position="250"/>
        <end position="277"/>
    </location>
</feature>
<feature type="transmembrane region" description="Helical" evidence="3">
    <location>
        <begin position="177"/>
        <end position="198"/>
    </location>
</feature>
<name>A0A067P8A2_PLEO1</name>
<evidence type="ECO:0000313" key="6">
    <source>
        <dbReference type="Proteomes" id="UP000027073"/>
    </source>
</evidence>
<feature type="transmembrane region" description="Helical" evidence="3">
    <location>
        <begin position="321"/>
        <end position="339"/>
    </location>
</feature>
<gene>
    <name evidence="5" type="ORF">PLEOSDRAFT_1051601</name>
</gene>
<feature type="domain" description="Major facilitator superfamily (MFS) profile" evidence="4">
    <location>
        <begin position="255"/>
        <end position="447"/>
    </location>
</feature>
<dbReference type="GO" id="GO:0016020">
    <property type="term" value="C:membrane"/>
    <property type="evidence" value="ECO:0007669"/>
    <property type="project" value="UniProtKB-SubCell"/>
</dbReference>
<keyword evidence="3" id="KW-0472">Membrane</keyword>